<dbReference type="Proteomes" id="UP000054007">
    <property type="component" value="Unassembled WGS sequence"/>
</dbReference>
<gene>
    <name evidence="9" type="ORF">CYLTODRAFT_424342</name>
</gene>
<dbReference type="InterPro" id="IPR050925">
    <property type="entry name" value="Rhomboid_protease_S54"/>
</dbReference>
<dbReference type="PANTHER" id="PTHR43731:SF14">
    <property type="entry name" value="PRESENILIN-ASSOCIATED RHOMBOID-LIKE PROTEIN, MITOCHONDRIAL"/>
    <property type="match status" value="1"/>
</dbReference>
<dbReference type="SUPFAM" id="SSF144091">
    <property type="entry name" value="Rhomboid-like"/>
    <property type="match status" value="1"/>
</dbReference>
<sequence length="296" mass="32823">MFSFLPTLVRCAPRGVGLLRSTPRNIGNSAHLSTNRSLSTGSRRVGFFNNNATPLSSPLQTFRGVFRRAYHNERPNSRYAHRNFRNGASGNKSRTSVFAFLDRIPANWVFYGIIGTNVLVFAMWRSIVTREQQIFMIQNFTTSMTNTVQRPWTLLTAAFSHADMKHILFNGMTFFFCARSVLDLLGPRRFLALYTSAAVISSLVASISTQGNPRSMTLGASGAVFSVLSVIGCVAPYSTFYVYFIPVPAYLAVGGLFAYDAYKWYAMPPDGTSHAGHIAGALTGLGYFLLFRGRHF</sequence>
<accession>A0A0D7B4D7</accession>
<evidence type="ECO:0000256" key="2">
    <source>
        <dbReference type="ARBA" id="ARBA00009045"/>
    </source>
</evidence>
<evidence type="ECO:0000256" key="6">
    <source>
        <dbReference type="ARBA" id="ARBA00023136"/>
    </source>
</evidence>
<evidence type="ECO:0000313" key="9">
    <source>
        <dbReference type="EMBL" id="KIY65433.1"/>
    </source>
</evidence>
<dbReference type="InterPro" id="IPR022764">
    <property type="entry name" value="Peptidase_S54_rhomboid_dom"/>
</dbReference>
<evidence type="ECO:0000256" key="3">
    <source>
        <dbReference type="ARBA" id="ARBA00022692"/>
    </source>
</evidence>
<dbReference type="PANTHER" id="PTHR43731">
    <property type="entry name" value="RHOMBOID PROTEASE"/>
    <property type="match status" value="1"/>
</dbReference>
<organism evidence="9 10">
    <name type="scientific">Cylindrobasidium torrendii FP15055 ss-10</name>
    <dbReference type="NCBI Taxonomy" id="1314674"/>
    <lineage>
        <taxon>Eukaryota</taxon>
        <taxon>Fungi</taxon>
        <taxon>Dikarya</taxon>
        <taxon>Basidiomycota</taxon>
        <taxon>Agaricomycotina</taxon>
        <taxon>Agaricomycetes</taxon>
        <taxon>Agaricomycetidae</taxon>
        <taxon>Agaricales</taxon>
        <taxon>Marasmiineae</taxon>
        <taxon>Physalacriaceae</taxon>
        <taxon>Cylindrobasidium</taxon>
    </lineage>
</organism>
<feature type="transmembrane region" description="Helical" evidence="7">
    <location>
        <begin position="190"/>
        <end position="209"/>
    </location>
</feature>
<evidence type="ECO:0000256" key="5">
    <source>
        <dbReference type="ARBA" id="ARBA00022989"/>
    </source>
</evidence>
<feature type="transmembrane region" description="Helical" evidence="7">
    <location>
        <begin position="108"/>
        <end position="128"/>
    </location>
</feature>
<feature type="transmembrane region" description="Helical" evidence="7">
    <location>
        <begin position="241"/>
        <end position="262"/>
    </location>
</feature>
<feature type="transmembrane region" description="Helical" evidence="7">
    <location>
        <begin position="215"/>
        <end position="234"/>
    </location>
</feature>
<protein>
    <recommendedName>
        <fullName evidence="8">Peptidase S54 rhomboid domain-containing protein</fullName>
    </recommendedName>
</protein>
<dbReference type="Gene3D" id="1.20.1540.10">
    <property type="entry name" value="Rhomboid-like"/>
    <property type="match status" value="1"/>
</dbReference>
<proteinExistence type="inferred from homology"/>
<keyword evidence="10" id="KW-1185">Reference proteome</keyword>
<dbReference type="InterPro" id="IPR035952">
    <property type="entry name" value="Rhomboid-like_sf"/>
</dbReference>
<comment type="similarity">
    <text evidence="2">Belongs to the peptidase S54 family.</text>
</comment>
<dbReference type="STRING" id="1314674.A0A0D7B4D7"/>
<feature type="domain" description="Peptidase S54 rhomboid" evidence="8">
    <location>
        <begin position="150"/>
        <end position="291"/>
    </location>
</feature>
<dbReference type="Pfam" id="PF01694">
    <property type="entry name" value="Rhomboid"/>
    <property type="match status" value="1"/>
</dbReference>
<reference evidence="9 10" key="1">
    <citation type="journal article" date="2015" name="Fungal Genet. Biol.">
        <title>Evolution of novel wood decay mechanisms in Agaricales revealed by the genome sequences of Fistulina hepatica and Cylindrobasidium torrendii.</title>
        <authorList>
            <person name="Floudas D."/>
            <person name="Held B.W."/>
            <person name="Riley R."/>
            <person name="Nagy L.G."/>
            <person name="Koehler G."/>
            <person name="Ransdell A.S."/>
            <person name="Younus H."/>
            <person name="Chow J."/>
            <person name="Chiniquy J."/>
            <person name="Lipzen A."/>
            <person name="Tritt A."/>
            <person name="Sun H."/>
            <person name="Haridas S."/>
            <person name="LaButti K."/>
            <person name="Ohm R.A."/>
            <person name="Kues U."/>
            <person name="Blanchette R.A."/>
            <person name="Grigoriev I.V."/>
            <person name="Minto R.E."/>
            <person name="Hibbett D.S."/>
        </authorList>
    </citation>
    <scope>NUCLEOTIDE SEQUENCE [LARGE SCALE GENOMIC DNA]</scope>
    <source>
        <strain evidence="9 10">FP15055 ss-10</strain>
    </source>
</reference>
<dbReference type="AlphaFoldDB" id="A0A0D7B4D7"/>
<feature type="transmembrane region" description="Helical" evidence="7">
    <location>
        <begin position="274"/>
        <end position="291"/>
    </location>
</feature>
<keyword evidence="6 7" id="KW-0472">Membrane</keyword>
<dbReference type="GO" id="GO:0016020">
    <property type="term" value="C:membrane"/>
    <property type="evidence" value="ECO:0007669"/>
    <property type="project" value="UniProtKB-SubCell"/>
</dbReference>
<name>A0A0D7B4D7_9AGAR</name>
<evidence type="ECO:0000313" key="10">
    <source>
        <dbReference type="Proteomes" id="UP000054007"/>
    </source>
</evidence>
<evidence type="ECO:0000256" key="4">
    <source>
        <dbReference type="ARBA" id="ARBA00022801"/>
    </source>
</evidence>
<keyword evidence="3 7" id="KW-0812">Transmembrane</keyword>
<evidence type="ECO:0000259" key="8">
    <source>
        <dbReference type="Pfam" id="PF01694"/>
    </source>
</evidence>
<evidence type="ECO:0000256" key="7">
    <source>
        <dbReference type="SAM" id="Phobius"/>
    </source>
</evidence>
<dbReference type="GO" id="GO:0004252">
    <property type="term" value="F:serine-type endopeptidase activity"/>
    <property type="evidence" value="ECO:0007669"/>
    <property type="project" value="InterPro"/>
</dbReference>
<keyword evidence="4" id="KW-0378">Hydrolase</keyword>
<keyword evidence="5 7" id="KW-1133">Transmembrane helix</keyword>
<evidence type="ECO:0000256" key="1">
    <source>
        <dbReference type="ARBA" id="ARBA00004141"/>
    </source>
</evidence>
<dbReference type="OrthoDB" id="418595at2759"/>
<comment type="subcellular location">
    <subcellularLocation>
        <location evidence="1">Membrane</location>
        <topology evidence="1">Multi-pass membrane protein</topology>
    </subcellularLocation>
</comment>
<dbReference type="EMBL" id="KN880590">
    <property type="protein sequence ID" value="KIY65433.1"/>
    <property type="molecule type" value="Genomic_DNA"/>
</dbReference>